<gene>
    <name evidence="2" type="ORF">Q8A67_002447</name>
</gene>
<sequence>MANRKDDIMKFCCEISANKKIQAAFKNSAKGAAVAGGTAFVGGLLGGPAGIAVGGAVGGMLGAWMTSGQFKPLPEILMEMNPTQQDQLYSDVMAIVGTLKWTDVPQLIAQVNGNASLHEQVLGAILNFTKNQLKAEVRLISQLKLKVTSEERGSVLTHNNTMNRQIDDVMALCCKISESRQIKAAVQNSAIGAGAAGGGAFVGGLLGGPPGIFIGGALGGALGWWMTNDKFHPLHQIIMEMPPQQKRKLYSEVMAVLGSLNWVDAAQLVFLVMGNSSLQMRLLTTLITFATKELGAKVEYV</sequence>
<name>A0AA88TWU3_9TELE</name>
<evidence type="ECO:0000313" key="3">
    <source>
        <dbReference type="Proteomes" id="UP001187343"/>
    </source>
</evidence>
<evidence type="ECO:0000256" key="1">
    <source>
        <dbReference type="ARBA" id="ARBA00029457"/>
    </source>
</evidence>
<dbReference type="Proteomes" id="UP001187343">
    <property type="component" value="Unassembled WGS sequence"/>
</dbReference>
<reference evidence="2" key="1">
    <citation type="submission" date="2023-08" db="EMBL/GenBank/DDBJ databases">
        <title>Chromosome-level Genome Assembly of mud carp (Cirrhinus molitorella).</title>
        <authorList>
            <person name="Liu H."/>
        </authorList>
    </citation>
    <scope>NUCLEOTIDE SEQUENCE</scope>
    <source>
        <strain evidence="2">Prfri</strain>
        <tissue evidence="2">Muscle</tissue>
    </source>
</reference>
<protein>
    <submittedName>
        <fullName evidence="2">Uncharacterized protein</fullName>
    </submittedName>
</protein>
<proteinExistence type="inferred from homology"/>
<keyword evidence="3" id="KW-1185">Reference proteome</keyword>
<dbReference type="InterPro" id="IPR033369">
    <property type="entry name" value="C19orf12"/>
</dbReference>
<dbReference type="PANTHER" id="PTHR31493:SF1">
    <property type="entry name" value="PROTEIN C19ORF12"/>
    <property type="match status" value="1"/>
</dbReference>
<comment type="caution">
    <text evidence="2">The sequence shown here is derived from an EMBL/GenBank/DDBJ whole genome shotgun (WGS) entry which is preliminary data.</text>
</comment>
<dbReference type="PANTHER" id="PTHR31493">
    <property type="entry name" value="NAZO FAMILY MEMBER"/>
    <property type="match status" value="1"/>
</dbReference>
<dbReference type="EMBL" id="JAUYZG010000002">
    <property type="protein sequence ID" value="KAK2914048.1"/>
    <property type="molecule type" value="Genomic_DNA"/>
</dbReference>
<dbReference type="AlphaFoldDB" id="A0AA88TWU3"/>
<evidence type="ECO:0000313" key="2">
    <source>
        <dbReference type="EMBL" id="KAK2914048.1"/>
    </source>
</evidence>
<dbReference type="Pfam" id="PF20721">
    <property type="entry name" value="C19orf12"/>
    <property type="match status" value="2"/>
</dbReference>
<organism evidence="2 3">
    <name type="scientific">Cirrhinus molitorella</name>
    <name type="common">mud carp</name>
    <dbReference type="NCBI Taxonomy" id="172907"/>
    <lineage>
        <taxon>Eukaryota</taxon>
        <taxon>Metazoa</taxon>
        <taxon>Chordata</taxon>
        <taxon>Craniata</taxon>
        <taxon>Vertebrata</taxon>
        <taxon>Euteleostomi</taxon>
        <taxon>Actinopterygii</taxon>
        <taxon>Neopterygii</taxon>
        <taxon>Teleostei</taxon>
        <taxon>Ostariophysi</taxon>
        <taxon>Cypriniformes</taxon>
        <taxon>Cyprinidae</taxon>
        <taxon>Labeoninae</taxon>
        <taxon>Labeonini</taxon>
        <taxon>Cirrhinus</taxon>
    </lineage>
</organism>
<comment type="similarity">
    <text evidence="1">Belongs to the C19orf12 family.</text>
</comment>
<accession>A0AA88TWU3</accession>